<dbReference type="AlphaFoldDB" id="A0A371C2G0"/>
<evidence type="ECO:0000313" key="1">
    <source>
        <dbReference type="EMBL" id="RDW24140.1"/>
    </source>
</evidence>
<protein>
    <submittedName>
        <fullName evidence="1">Uncharacterized protein</fullName>
    </submittedName>
</protein>
<accession>A0A371C2G0</accession>
<name>A0A371C2G0_YARLL</name>
<sequence length="143" mass="16043">MSTITTTATISAIAPPEFIARPGGKLDYVTFTIPHSHHPNLLSQICSAVNYEILSGEPRLCRDVRAQVVRTPQGEYITVSNLHDNHKRYFDALFTTDDNGKVAPNDFFEVLLVETERGMAALAQQLTQNRLVTVYRSSDWLHV</sequence>
<dbReference type="Proteomes" id="UP000256601">
    <property type="component" value="Unassembled WGS sequence"/>
</dbReference>
<organism evidence="1 2">
    <name type="scientific">Yarrowia lipolytica</name>
    <name type="common">Candida lipolytica</name>
    <dbReference type="NCBI Taxonomy" id="4952"/>
    <lineage>
        <taxon>Eukaryota</taxon>
        <taxon>Fungi</taxon>
        <taxon>Dikarya</taxon>
        <taxon>Ascomycota</taxon>
        <taxon>Saccharomycotina</taxon>
        <taxon>Dipodascomycetes</taxon>
        <taxon>Dipodascales</taxon>
        <taxon>Dipodascales incertae sedis</taxon>
        <taxon>Yarrowia</taxon>
    </lineage>
</organism>
<dbReference type="EMBL" id="KZ859047">
    <property type="protein sequence ID" value="RDW24140.1"/>
    <property type="molecule type" value="Genomic_DNA"/>
</dbReference>
<dbReference type="VEuPathDB" id="FungiDB:YALI0_C01089g"/>
<evidence type="ECO:0000313" key="2">
    <source>
        <dbReference type="Proteomes" id="UP000256601"/>
    </source>
</evidence>
<gene>
    <name evidence="1" type="ORF">B0I71DRAFT_134758</name>
</gene>
<proteinExistence type="predicted"/>
<reference evidence="1 2" key="1">
    <citation type="submission" date="2018-07" db="EMBL/GenBank/DDBJ databases">
        <title>Draft Genome Assemblies for Five Robust Yarrowia lipolytica Strains Exhibiting High Lipid Production and Pentose Sugar Utilization and Sugar Alcohol Secretion from Undetoxified Lignocellulosic Biomass Hydrolysates.</title>
        <authorList>
            <consortium name="DOE Joint Genome Institute"/>
            <person name="Walker C."/>
            <person name="Ryu S."/>
            <person name="Na H."/>
            <person name="Zane M."/>
            <person name="LaButti K."/>
            <person name="Lipzen A."/>
            <person name="Haridas S."/>
            <person name="Barry K."/>
            <person name="Grigoriev I.V."/>
            <person name="Quarterman J."/>
            <person name="Slininger P."/>
            <person name="Dien B."/>
            <person name="Trinh C.T."/>
        </authorList>
    </citation>
    <scope>NUCLEOTIDE SEQUENCE [LARGE SCALE GENOMIC DNA]</scope>
    <source>
        <strain evidence="1 2">YB392</strain>
    </source>
</reference>